<dbReference type="AlphaFoldDB" id="A0A0C2WMZ1"/>
<dbReference type="Proteomes" id="UP000050269">
    <property type="component" value="Unassembled WGS sequence"/>
</dbReference>
<keyword evidence="1 2" id="KW-0694">RNA-binding</keyword>
<evidence type="ECO:0000256" key="1">
    <source>
        <dbReference type="ARBA" id="ARBA00022884"/>
    </source>
</evidence>
<dbReference type="PROSITE" id="PS51295">
    <property type="entry name" value="CRM"/>
    <property type="match status" value="1"/>
</dbReference>
<dbReference type="Gene3D" id="3.30.110.60">
    <property type="entry name" value="YhbY-like"/>
    <property type="match status" value="1"/>
</dbReference>
<dbReference type="RefSeq" id="WP_034533636.1">
    <property type="nucleotide sequence ID" value="NZ_BAABVW010000118.1"/>
</dbReference>
<evidence type="ECO:0000313" key="5">
    <source>
        <dbReference type="EMBL" id="KPN81990.1"/>
    </source>
</evidence>
<proteinExistence type="predicted"/>
<evidence type="ECO:0000259" key="3">
    <source>
        <dbReference type="PROSITE" id="PS51295"/>
    </source>
</evidence>
<comment type="caution">
    <text evidence="4">The sequence shown here is derived from an EMBL/GenBank/DDBJ whole genome shotgun (WGS) entry which is preliminary data.</text>
</comment>
<organism evidence="4 7">
    <name type="scientific">Apilactobacillus kunkeei</name>
    <dbReference type="NCBI Taxonomy" id="148814"/>
    <lineage>
        <taxon>Bacteria</taxon>
        <taxon>Bacillati</taxon>
        <taxon>Bacillota</taxon>
        <taxon>Bacilli</taxon>
        <taxon>Lactobacillales</taxon>
        <taxon>Lactobacillaceae</taxon>
        <taxon>Apilactobacillus</taxon>
    </lineage>
</organism>
<dbReference type="PANTHER" id="PTHR40065:SF3">
    <property type="entry name" value="RNA-BINDING PROTEIN YHBY"/>
    <property type="match status" value="1"/>
</dbReference>
<dbReference type="EMBL" id="JXDF01000017">
    <property type="protein sequence ID" value="KPN81990.1"/>
    <property type="molecule type" value="Genomic_DNA"/>
</dbReference>
<reference evidence="4 7" key="2">
    <citation type="journal article" date="2016" name="Syst. Appl. Microbiol.">
        <title>Genomic characterization of a fructophilic bee symbiont Lactobacillus kunkeei reveals its niche-specific adaptation.</title>
        <authorList>
            <person name="Maeno S."/>
            <person name="Tanizawa Y."/>
            <person name="Kanesaki Y."/>
            <person name="Kubota E."/>
            <person name="Kumar H."/>
            <person name="Dicks L."/>
            <person name="Salminen S."/>
            <person name="Nakagawa J."/>
            <person name="Arita M."/>
            <person name="Endo A."/>
        </authorList>
    </citation>
    <scope>NUCLEOTIDE SEQUENCE [LARGE SCALE GENOMIC DNA]</scope>
    <source>
        <strain evidence="4 7">FF30-6</strain>
    </source>
</reference>
<protein>
    <submittedName>
        <fullName evidence="4 5">RNA-binding protein</fullName>
    </submittedName>
</protein>
<feature type="domain" description="CRM" evidence="3">
    <location>
        <begin position="1"/>
        <end position="97"/>
    </location>
</feature>
<dbReference type="EMBL" id="BDDX01000016">
    <property type="protein sequence ID" value="GAT91203.1"/>
    <property type="molecule type" value="Genomic_DNA"/>
</dbReference>
<reference evidence="5 6" key="1">
    <citation type="journal article" date="2015" name="Genome Biol. Evol.">
        <title>Functionally Structured Genomes in Lactobacillus kunkeei Colonizing the Honey Crop and Food Products of Honeybees and Stingless Bees.</title>
        <authorList>
            <person name="Tamarit D."/>
            <person name="Ellegaard K.M."/>
            <person name="Wikander J."/>
            <person name="Olofsson T."/>
            <person name="Vasquez A."/>
            <person name="Andersson S.G."/>
        </authorList>
    </citation>
    <scope>NUCLEOTIDE SEQUENCE [LARGE SCALE GENOMIC DNA]</scope>
    <source>
        <strain evidence="5 6">LMbo</strain>
    </source>
</reference>
<dbReference type="NCBIfam" id="TIGR00253">
    <property type="entry name" value="RNA_bind_YhbY"/>
    <property type="match status" value="1"/>
</dbReference>
<evidence type="ECO:0000256" key="2">
    <source>
        <dbReference type="PROSITE-ProRule" id="PRU00626"/>
    </source>
</evidence>
<dbReference type="Proteomes" id="UP000186588">
    <property type="component" value="Unassembled WGS sequence"/>
</dbReference>
<dbReference type="Pfam" id="PF01985">
    <property type="entry name" value="CRS1_YhbY"/>
    <property type="match status" value="1"/>
</dbReference>
<gene>
    <name evidence="4" type="ORF">FF306_01324</name>
    <name evidence="5" type="ORF">RZ78_10970</name>
</gene>
<dbReference type="GO" id="GO:0003723">
    <property type="term" value="F:RNA binding"/>
    <property type="evidence" value="ECO:0007669"/>
    <property type="project" value="UniProtKB-UniRule"/>
</dbReference>
<evidence type="ECO:0000313" key="4">
    <source>
        <dbReference type="EMBL" id="GAT91203.1"/>
    </source>
</evidence>
<dbReference type="InterPro" id="IPR051925">
    <property type="entry name" value="RNA-binding_domain"/>
</dbReference>
<dbReference type="SMART" id="SM01103">
    <property type="entry name" value="CRS1_YhbY"/>
    <property type="match status" value="1"/>
</dbReference>
<dbReference type="InterPro" id="IPR035920">
    <property type="entry name" value="YhbY-like_sf"/>
</dbReference>
<dbReference type="SUPFAM" id="SSF75471">
    <property type="entry name" value="YhbY-like"/>
    <property type="match status" value="1"/>
</dbReference>
<evidence type="ECO:0000313" key="6">
    <source>
        <dbReference type="Proteomes" id="UP000050269"/>
    </source>
</evidence>
<name>A0A0C2WMZ1_9LACO</name>
<dbReference type="InterPro" id="IPR017924">
    <property type="entry name" value="RNA-binding_YhbY"/>
</dbReference>
<dbReference type="PANTHER" id="PTHR40065">
    <property type="entry name" value="RNA-BINDING PROTEIN YHBY"/>
    <property type="match status" value="1"/>
</dbReference>
<sequence>MKLRGKQKRYLRSQANRMKPLFSVGKNGLNETWLEQVLDALHRRELIKVNIQQNSDLEVSDVQEYIEANSDINVVQTIGKTLLLFLPASKEKFQIYSVEVRNI</sequence>
<accession>A0A0C2WMZ1</accession>
<dbReference type="OrthoDB" id="9797519at2"/>
<evidence type="ECO:0000313" key="7">
    <source>
        <dbReference type="Proteomes" id="UP000186588"/>
    </source>
</evidence>
<dbReference type="InterPro" id="IPR001890">
    <property type="entry name" value="RNA-binding_CRM"/>
</dbReference>
<dbReference type="PATRIC" id="fig|148814.10.peg.646"/>